<feature type="domain" description="Pterin-binding" evidence="10">
    <location>
        <begin position="16"/>
        <end position="266"/>
    </location>
</feature>
<dbReference type="EMBL" id="JAUSUL010000003">
    <property type="protein sequence ID" value="MDQ0316556.1"/>
    <property type="molecule type" value="Genomic_DNA"/>
</dbReference>
<dbReference type="PROSITE" id="PS00792">
    <property type="entry name" value="DHPS_1"/>
    <property type="match status" value="1"/>
</dbReference>
<evidence type="ECO:0000256" key="4">
    <source>
        <dbReference type="ARBA" id="ARBA00012458"/>
    </source>
</evidence>
<evidence type="ECO:0000313" key="11">
    <source>
        <dbReference type="EMBL" id="MDQ0316556.1"/>
    </source>
</evidence>
<dbReference type="Proteomes" id="UP001229244">
    <property type="component" value="Unassembled WGS sequence"/>
</dbReference>
<dbReference type="PANTHER" id="PTHR20941:SF1">
    <property type="entry name" value="FOLIC ACID SYNTHESIS PROTEIN FOL1"/>
    <property type="match status" value="1"/>
</dbReference>
<comment type="caution">
    <text evidence="11">The sequence shown here is derived from an EMBL/GenBank/DDBJ whole genome shotgun (WGS) entry which is preliminary data.</text>
</comment>
<dbReference type="AlphaFoldDB" id="A0AAE4ASR3"/>
<dbReference type="GO" id="GO:0046872">
    <property type="term" value="F:metal ion binding"/>
    <property type="evidence" value="ECO:0007669"/>
    <property type="project" value="UniProtKB-KW"/>
</dbReference>
<evidence type="ECO:0000256" key="8">
    <source>
        <dbReference type="ARBA" id="ARBA00022909"/>
    </source>
</evidence>
<comment type="catalytic activity">
    <reaction evidence="1">
        <text>(7,8-dihydropterin-6-yl)methyl diphosphate + 4-aminobenzoate = 7,8-dihydropteroate + diphosphate</text>
        <dbReference type="Rhea" id="RHEA:19949"/>
        <dbReference type="ChEBI" id="CHEBI:17836"/>
        <dbReference type="ChEBI" id="CHEBI:17839"/>
        <dbReference type="ChEBI" id="CHEBI:33019"/>
        <dbReference type="ChEBI" id="CHEBI:72950"/>
        <dbReference type="EC" id="2.5.1.15"/>
    </reaction>
</comment>
<dbReference type="CDD" id="cd00739">
    <property type="entry name" value="DHPS"/>
    <property type="match status" value="1"/>
</dbReference>
<keyword evidence="12" id="KW-1185">Reference proteome</keyword>
<comment type="pathway">
    <text evidence="3 9">Cofactor biosynthesis; tetrahydrofolate biosynthesis; 7,8-dihydrofolate from 2-amino-4-hydroxy-6-hydroxymethyl-7,8-dihydropteridine diphosphate and 4-aminobenzoate: step 1/2.</text>
</comment>
<dbReference type="GO" id="GO:0004156">
    <property type="term" value="F:dihydropteroate synthase activity"/>
    <property type="evidence" value="ECO:0007669"/>
    <property type="project" value="UniProtKB-EC"/>
</dbReference>
<dbReference type="NCBIfam" id="TIGR01496">
    <property type="entry name" value="DHPS"/>
    <property type="match status" value="1"/>
</dbReference>
<organism evidence="11 12">
    <name type="scientific">Amorphus orientalis</name>
    <dbReference type="NCBI Taxonomy" id="649198"/>
    <lineage>
        <taxon>Bacteria</taxon>
        <taxon>Pseudomonadati</taxon>
        <taxon>Pseudomonadota</taxon>
        <taxon>Alphaproteobacteria</taxon>
        <taxon>Hyphomicrobiales</taxon>
        <taxon>Amorphaceae</taxon>
        <taxon>Amorphus</taxon>
    </lineage>
</organism>
<dbReference type="InterPro" id="IPR006390">
    <property type="entry name" value="DHP_synth_dom"/>
</dbReference>
<keyword evidence="5 9" id="KW-0808">Transferase</keyword>
<evidence type="ECO:0000256" key="6">
    <source>
        <dbReference type="ARBA" id="ARBA00022723"/>
    </source>
</evidence>
<evidence type="ECO:0000313" key="12">
    <source>
        <dbReference type="Proteomes" id="UP001229244"/>
    </source>
</evidence>
<gene>
    <name evidence="11" type="ORF">J2S73_003032</name>
</gene>
<comment type="similarity">
    <text evidence="9">Belongs to the DHPS family.</text>
</comment>
<dbReference type="Pfam" id="PF00809">
    <property type="entry name" value="Pterin_bind"/>
    <property type="match status" value="1"/>
</dbReference>
<evidence type="ECO:0000256" key="9">
    <source>
        <dbReference type="RuleBase" id="RU361205"/>
    </source>
</evidence>
<dbReference type="GO" id="GO:0005829">
    <property type="term" value="C:cytosol"/>
    <property type="evidence" value="ECO:0007669"/>
    <property type="project" value="TreeGrafter"/>
</dbReference>
<dbReference type="SUPFAM" id="SSF51717">
    <property type="entry name" value="Dihydropteroate synthetase-like"/>
    <property type="match status" value="1"/>
</dbReference>
<reference evidence="11" key="1">
    <citation type="submission" date="2023-07" db="EMBL/GenBank/DDBJ databases">
        <title>Genomic Encyclopedia of Type Strains, Phase IV (KMG-IV): sequencing the most valuable type-strain genomes for metagenomic binning, comparative biology and taxonomic classification.</title>
        <authorList>
            <person name="Goeker M."/>
        </authorList>
    </citation>
    <scope>NUCLEOTIDE SEQUENCE</scope>
    <source>
        <strain evidence="11">DSM 21202</strain>
    </source>
</reference>
<sequence>MTDTPVEHASPTVPRARIMGILNVTPDSFADGGQFDRLTAAVDHALAMSRAGADIIDIGGESTRPGHEKVSAETELARVIPVIRELKHKVDRPMSIDTSKALVAEKSLAAGVSILNDVWGLQHDPEIASVAAAFDVETIVMHNRTQIDPTIDIFEDMFRFFDKSLARAREAGLSDARIVLDPGIGFGKTLGQNLQLIKDIGRLKTYGFPVLIGLSRKSMIGKVLGNEVGERLIGSVVLDTLALAAGADIIRVHDVAQHVEARTLVEAVHRA</sequence>
<dbReference type="EC" id="2.5.1.15" evidence="4 9"/>
<dbReference type="InterPro" id="IPR045031">
    <property type="entry name" value="DHP_synth-like"/>
</dbReference>
<keyword evidence="7 9" id="KW-0460">Magnesium</keyword>
<dbReference type="GO" id="GO:0046656">
    <property type="term" value="P:folic acid biosynthetic process"/>
    <property type="evidence" value="ECO:0007669"/>
    <property type="project" value="UniProtKB-KW"/>
</dbReference>
<proteinExistence type="inferred from homology"/>
<evidence type="ECO:0000256" key="5">
    <source>
        <dbReference type="ARBA" id="ARBA00022679"/>
    </source>
</evidence>
<dbReference type="PROSITE" id="PS00793">
    <property type="entry name" value="DHPS_2"/>
    <property type="match status" value="1"/>
</dbReference>
<dbReference type="GO" id="GO:0046654">
    <property type="term" value="P:tetrahydrofolate biosynthetic process"/>
    <property type="evidence" value="ECO:0007669"/>
    <property type="project" value="TreeGrafter"/>
</dbReference>
<dbReference type="RefSeq" id="WP_306886443.1">
    <property type="nucleotide sequence ID" value="NZ_JAUSUL010000003.1"/>
</dbReference>
<evidence type="ECO:0000256" key="3">
    <source>
        <dbReference type="ARBA" id="ARBA00004763"/>
    </source>
</evidence>
<protein>
    <recommendedName>
        <fullName evidence="4 9">Dihydropteroate synthase</fullName>
        <shortName evidence="9">DHPS</shortName>
        <ecNumber evidence="4 9">2.5.1.15</ecNumber>
    </recommendedName>
    <alternativeName>
        <fullName evidence="9">Dihydropteroate pyrophosphorylase</fullName>
    </alternativeName>
</protein>
<comment type="cofactor">
    <cofactor evidence="2 9">
        <name>Mg(2+)</name>
        <dbReference type="ChEBI" id="CHEBI:18420"/>
    </cofactor>
</comment>
<dbReference type="PROSITE" id="PS50972">
    <property type="entry name" value="PTERIN_BINDING"/>
    <property type="match status" value="1"/>
</dbReference>
<comment type="function">
    <text evidence="9">Catalyzes the condensation of para-aminobenzoate (pABA) with 6-hydroxymethyl-7,8-dihydropterin diphosphate (DHPt-PP) to form 7,8-dihydropteroate (H2Pte), the immediate precursor of folate derivatives.</text>
</comment>
<evidence type="ECO:0000256" key="2">
    <source>
        <dbReference type="ARBA" id="ARBA00001946"/>
    </source>
</evidence>
<keyword evidence="6 9" id="KW-0479">Metal-binding</keyword>
<evidence type="ECO:0000259" key="10">
    <source>
        <dbReference type="PROSITE" id="PS50972"/>
    </source>
</evidence>
<dbReference type="Gene3D" id="3.20.20.20">
    <property type="entry name" value="Dihydropteroate synthase-like"/>
    <property type="match status" value="1"/>
</dbReference>
<accession>A0AAE4ASR3</accession>
<dbReference type="InterPro" id="IPR000489">
    <property type="entry name" value="Pterin-binding_dom"/>
</dbReference>
<keyword evidence="8 9" id="KW-0289">Folate biosynthesis</keyword>
<dbReference type="PANTHER" id="PTHR20941">
    <property type="entry name" value="FOLATE SYNTHESIS PROTEINS"/>
    <property type="match status" value="1"/>
</dbReference>
<name>A0AAE4ASR3_9HYPH</name>
<evidence type="ECO:0000256" key="7">
    <source>
        <dbReference type="ARBA" id="ARBA00022842"/>
    </source>
</evidence>
<dbReference type="InterPro" id="IPR011005">
    <property type="entry name" value="Dihydropteroate_synth-like_sf"/>
</dbReference>
<evidence type="ECO:0000256" key="1">
    <source>
        <dbReference type="ARBA" id="ARBA00000012"/>
    </source>
</evidence>